<dbReference type="Proteomes" id="UP000178485">
    <property type="component" value="Chromosome i"/>
</dbReference>
<keyword evidence="6" id="KW-0378">Hydrolase</keyword>
<name>A0A1G4G3V0_9BACT</name>
<gene>
    <name evidence="6" type="ORF">ING2E5A_0377</name>
</gene>
<dbReference type="GO" id="GO:0006516">
    <property type="term" value="P:glycoprotein catabolic process"/>
    <property type="evidence" value="ECO:0007669"/>
    <property type="project" value="TreeGrafter"/>
</dbReference>
<proteinExistence type="predicted"/>
<sequence>MQPYNSTPKSLLHLFLIMTLCLSCQKPTNNEPFNPTAYVNLFICTEGDNGMLYPGPAMPFGLVHLSPETEGDSHVGYYYENDSIEGFSHTRIAGAGSQGKGGGLLIKPGIGLFTNKIKEFSEPLIKSTEEASPGYYKVKLASGVTVELTTSDHVGFHRYTFPRDRKKDRYIVVDLSHSYVGMLDARLEIRSEIEIAGYFKSLHNRGGGYHTLYFTIISDQPFASFTSWDGDDCGEVKERQGNQTGVWLSYPEDGKDQVCLKVGLSTVDENLARAEALNEIKGWNFDQARESCADRWEKMLRKVEVVDGSDELKTIFYTHLYHSYLVPHLSSASTGEYRPLNQPGLILQTKDSAPDFNYYSTWSLWDDFRKYSLVSLLEPSYTKNIVRSLVDVYANKDKEGRDPKYSPTPHIRMEFNSTVIMDAWNKGIREFDSAIAYKGMKEYALQEDGKRISDQLEQFYHAYVAMLMAKELWKEEDADLFYEKAMGYKRVWCPMQKDREGTVRGFFTPEGKEVDDVEDFEKHVYEGHLWHYRWFVLHDVEGLAQLRGSKELLADDLEYFFEKDLFMIVNEPDLHAPYLFNYLDKPWLTQKWARRFTTKEVTQLYHNHGLYETPVVSRIFRADTKGYIETMDDDAGAMASWFVMSAMGLFPLDPALPYYLIGSPIFPEYRIHLDNGKHFTVKANNVSEDNFYIQSATLNGEEFDQCWIAYDTIMAGGVLEFEMGNRPNKEWGKSVDIPSGMSEPGCVKK</sequence>
<dbReference type="PANTHER" id="PTHR12143:SF43">
    <property type="entry name" value="PUTATIVE-RELATED"/>
    <property type="match status" value="1"/>
</dbReference>
<dbReference type="GO" id="GO:0016798">
    <property type="term" value="F:hydrolase activity, acting on glycosyl bonds"/>
    <property type="evidence" value="ECO:0007669"/>
    <property type="project" value="UniProtKB-KW"/>
</dbReference>
<dbReference type="Gene3D" id="1.20.1610.10">
    <property type="entry name" value="alpha-1,2-mannosidases domains"/>
    <property type="match status" value="1"/>
</dbReference>
<comment type="cofactor">
    <cofactor evidence="1">
        <name>Ca(2+)</name>
        <dbReference type="ChEBI" id="CHEBI:29108"/>
    </cofactor>
</comment>
<dbReference type="GO" id="GO:0000224">
    <property type="term" value="F:peptide-N4-(N-acetyl-beta-glucosaminyl)asparagine amidase activity"/>
    <property type="evidence" value="ECO:0007669"/>
    <property type="project" value="TreeGrafter"/>
</dbReference>
<evidence type="ECO:0000256" key="3">
    <source>
        <dbReference type="ARBA" id="ARBA00022837"/>
    </source>
</evidence>
<dbReference type="InterPro" id="IPR050883">
    <property type="entry name" value="PNGase"/>
</dbReference>
<dbReference type="Pfam" id="PF07971">
    <property type="entry name" value="Glyco_hydro_92"/>
    <property type="match status" value="2"/>
</dbReference>
<dbReference type="KEGG" id="pmuc:ING2E5A_0377"/>
<feature type="domain" description="Glycosyl hydrolase family 92" evidence="4">
    <location>
        <begin position="615"/>
        <end position="725"/>
    </location>
</feature>
<reference evidence="6 7" key="1">
    <citation type="submission" date="2016-08" db="EMBL/GenBank/DDBJ databases">
        <authorList>
            <person name="Seilhamer J.J."/>
        </authorList>
    </citation>
    <scope>NUCLEOTIDE SEQUENCE [LARGE SCALE GENOMIC DNA]</scope>
    <source>
        <strain evidence="6">ING2-E5A</strain>
    </source>
</reference>
<protein>
    <submittedName>
        <fullName evidence="6">Putative secreted glycosidase ARB_07629</fullName>
        <ecNumber evidence="6">3.2.1.-</ecNumber>
    </submittedName>
</protein>
<evidence type="ECO:0000259" key="4">
    <source>
        <dbReference type="Pfam" id="PF07971"/>
    </source>
</evidence>
<evidence type="ECO:0000313" key="7">
    <source>
        <dbReference type="Proteomes" id="UP000178485"/>
    </source>
</evidence>
<dbReference type="Gene3D" id="3.30.2080.10">
    <property type="entry name" value="GH92 mannosidase domain"/>
    <property type="match status" value="1"/>
</dbReference>
<dbReference type="Gene3D" id="2.70.98.10">
    <property type="match status" value="1"/>
</dbReference>
<dbReference type="PANTHER" id="PTHR12143">
    <property type="entry name" value="PEPTIDE N-GLYCANASE PNGASE -RELATED"/>
    <property type="match status" value="1"/>
</dbReference>
<evidence type="ECO:0000313" key="6">
    <source>
        <dbReference type="EMBL" id="SCM55450.1"/>
    </source>
</evidence>
<dbReference type="InterPro" id="IPR041371">
    <property type="entry name" value="GH92_N"/>
</dbReference>
<feature type="domain" description="Glycosyl hydrolase family 92 N-terminal" evidence="5">
    <location>
        <begin position="38"/>
        <end position="265"/>
    </location>
</feature>
<dbReference type="GO" id="GO:0005829">
    <property type="term" value="C:cytosol"/>
    <property type="evidence" value="ECO:0007669"/>
    <property type="project" value="TreeGrafter"/>
</dbReference>
<keyword evidence="7" id="KW-1185">Reference proteome</keyword>
<dbReference type="EC" id="3.2.1.-" evidence="6"/>
<dbReference type="GO" id="GO:0005975">
    <property type="term" value="P:carbohydrate metabolic process"/>
    <property type="evidence" value="ECO:0007669"/>
    <property type="project" value="InterPro"/>
</dbReference>
<evidence type="ECO:0000259" key="5">
    <source>
        <dbReference type="Pfam" id="PF17678"/>
    </source>
</evidence>
<organism evidence="6 7">
    <name type="scientific">Petrimonas mucosa</name>
    <dbReference type="NCBI Taxonomy" id="1642646"/>
    <lineage>
        <taxon>Bacteria</taxon>
        <taxon>Pseudomonadati</taxon>
        <taxon>Bacteroidota</taxon>
        <taxon>Bacteroidia</taxon>
        <taxon>Bacteroidales</taxon>
        <taxon>Dysgonomonadaceae</taxon>
        <taxon>Petrimonas</taxon>
    </lineage>
</organism>
<accession>A0A1G4G3V0</accession>
<dbReference type="InterPro" id="IPR012939">
    <property type="entry name" value="Glyco_hydro_92"/>
</dbReference>
<dbReference type="Gene3D" id="1.20.1050.60">
    <property type="entry name" value="alpha-1,2-mannosidase"/>
    <property type="match status" value="1"/>
</dbReference>
<dbReference type="RefSeq" id="WP_083373135.1">
    <property type="nucleotide sequence ID" value="NZ_LT608328.1"/>
</dbReference>
<dbReference type="STRING" id="1642646.ING2E5A_0377"/>
<comment type="subunit">
    <text evidence="2">Monomer.</text>
</comment>
<dbReference type="FunFam" id="3.30.2080.10:FF:000001">
    <property type="entry name" value="Alpha-1,2-mannosidase subfamily"/>
    <property type="match status" value="1"/>
</dbReference>
<keyword evidence="3" id="KW-0106">Calcium</keyword>
<dbReference type="InterPro" id="IPR014718">
    <property type="entry name" value="GH-type_carb-bd"/>
</dbReference>
<dbReference type="SUPFAM" id="SSF48208">
    <property type="entry name" value="Six-hairpin glycosidases"/>
    <property type="match status" value="1"/>
</dbReference>
<feature type="domain" description="Glycosyl hydrolase family 92" evidence="4">
    <location>
        <begin position="272"/>
        <end position="598"/>
    </location>
</feature>
<dbReference type="InterPro" id="IPR008928">
    <property type="entry name" value="6-hairpin_glycosidase_sf"/>
</dbReference>
<dbReference type="GO" id="GO:0030246">
    <property type="term" value="F:carbohydrate binding"/>
    <property type="evidence" value="ECO:0007669"/>
    <property type="project" value="InterPro"/>
</dbReference>
<dbReference type="EMBL" id="LT608328">
    <property type="protein sequence ID" value="SCM55450.1"/>
    <property type="molecule type" value="Genomic_DNA"/>
</dbReference>
<evidence type="ECO:0000256" key="1">
    <source>
        <dbReference type="ARBA" id="ARBA00001913"/>
    </source>
</evidence>
<dbReference type="Pfam" id="PF17678">
    <property type="entry name" value="Glyco_hydro_92N"/>
    <property type="match status" value="1"/>
</dbReference>
<dbReference type="AlphaFoldDB" id="A0A1G4G3V0"/>
<evidence type="ECO:0000256" key="2">
    <source>
        <dbReference type="ARBA" id="ARBA00011245"/>
    </source>
</evidence>
<keyword evidence="6" id="KW-0326">Glycosidase</keyword>